<dbReference type="AlphaFoldDB" id="A0A6A5V9J6"/>
<evidence type="ECO:0000313" key="9">
    <source>
        <dbReference type="Proteomes" id="UP000800036"/>
    </source>
</evidence>
<keyword evidence="3 6" id="KW-0349">Heme</keyword>
<keyword evidence="4 6" id="KW-0479">Metal-binding</keyword>
<evidence type="ECO:0000256" key="1">
    <source>
        <dbReference type="ARBA" id="ARBA00001971"/>
    </source>
</evidence>
<dbReference type="GO" id="GO:0004497">
    <property type="term" value="F:monooxygenase activity"/>
    <property type="evidence" value="ECO:0007669"/>
    <property type="project" value="UniProtKB-KW"/>
</dbReference>
<dbReference type="PRINTS" id="PR00463">
    <property type="entry name" value="EP450I"/>
</dbReference>
<keyword evidence="7" id="KW-0503">Monooxygenase</keyword>
<dbReference type="InterPro" id="IPR017972">
    <property type="entry name" value="Cyt_P450_CS"/>
</dbReference>
<evidence type="ECO:0000313" key="8">
    <source>
        <dbReference type="EMBL" id="KAF1969947.1"/>
    </source>
</evidence>
<sequence length="501" mass="57451">MAYSALSQDPASIFLWLSCLWLDAMRFNPLSSYPGPWLWAASRIPYVVSLLRGTLISDMLRLHQKYGPIVRLAPNELSFASEAAWRDIYMHRKGHAEAKKDTTGYMAPEGMPPNIVTTPDIQIRARMRRLLSTSFNAQSLLEQALMLQKYANIVIERLYAICEANPSRTENTVVNMLDWTNFYTMDVIGDLAMGESFHCLEQSSYHLWVKTLYMFLKGMIIAAAVRFFPGGWFMLQAVIPKSLREQQKQHTEFTNTKIRQRVELKTDRPDFLSPFLREMEMSPDKMSLGEIQSTFGVILIAGSETTATILVGCLYRLASNLTVQTKLWSELNRKFATDEMITVESTNSLEYPDAVLNETLRLCYAIPGGLPRVVPENGDTYAGHFVPGGTSISIRPHVILHSEGYFKDAWTFAPERWLPIEQRPERYAHDNLATSQPFSIGPTGCIGKPLAWAEMRIFIAKMLWHFNLSMTEERPFKWENLRMMMVVEKRPLWLALEKREH</sequence>
<name>A0A6A5V9J6_9PLEO</name>
<evidence type="ECO:0000256" key="7">
    <source>
        <dbReference type="RuleBase" id="RU000461"/>
    </source>
</evidence>
<gene>
    <name evidence="8" type="ORF">BU23DRAFT_601328</name>
</gene>
<evidence type="ECO:0000256" key="3">
    <source>
        <dbReference type="ARBA" id="ARBA00022617"/>
    </source>
</evidence>
<dbReference type="GO" id="GO:0005506">
    <property type="term" value="F:iron ion binding"/>
    <property type="evidence" value="ECO:0007669"/>
    <property type="project" value="InterPro"/>
</dbReference>
<feature type="binding site" description="axial binding residue" evidence="6">
    <location>
        <position position="445"/>
    </location>
    <ligand>
        <name>heme</name>
        <dbReference type="ChEBI" id="CHEBI:30413"/>
    </ligand>
    <ligandPart>
        <name>Fe</name>
        <dbReference type="ChEBI" id="CHEBI:18248"/>
    </ligandPart>
</feature>
<dbReference type="GO" id="GO:0020037">
    <property type="term" value="F:heme binding"/>
    <property type="evidence" value="ECO:0007669"/>
    <property type="project" value="InterPro"/>
</dbReference>
<protein>
    <submittedName>
        <fullName evidence="8">Putative RNA polymerase II mediator complex component Srb8</fullName>
    </submittedName>
</protein>
<dbReference type="CDD" id="cd11058">
    <property type="entry name" value="CYP60B-like"/>
    <property type="match status" value="1"/>
</dbReference>
<dbReference type="SUPFAM" id="SSF48264">
    <property type="entry name" value="Cytochrome P450"/>
    <property type="match status" value="1"/>
</dbReference>
<dbReference type="PROSITE" id="PS00086">
    <property type="entry name" value="CYTOCHROME_P450"/>
    <property type="match status" value="1"/>
</dbReference>
<evidence type="ECO:0000256" key="5">
    <source>
        <dbReference type="ARBA" id="ARBA00023004"/>
    </source>
</evidence>
<comment type="similarity">
    <text evidence="2 7">Belongs to the cytochrome P450 family.</text>
</comment>
<keyword evidence="7" id="KW-0560">Oxidoreductase</keyword>
<dbReference type="InterPro" id="IPR050121">
    <property type="entry name" value="Cytochrome_P450_monoxygenase"/>
</dbReference>
<dbReference type="EMBL" id="ML976705">
    <property type="protein sequence ID" value="KAF1969947.1"/>
    <property type="molecule type" value="Genomic_DNA"/>
</dbReference>
<accession>A0A6A5V9J6</accession>
<organism evidence="8 9">
    <name type="scientific">Bimuria novae-zelandiae CBS 107.79</name>
    <dbReference type="NCBI Taxonomy" id="1447943"/>
    <lineage>
        <taxon>Eukaryota</taxon>
        <taxon>Fungi</taxon>
        <taxon>Dikarya</taxon>
        <taxon>Ascomycota</taxon>
        <taxon>Pezizomycotina</taxon>
        <taxon>Dothideomycetes</taxon>
        <taxon>Pleosporomycetidae</taxon>
        <taxon>Pleosporales</taxon>
        <taxon>Massarineae</taxon>
        <taxon>Didymosphaeriaceae</taxon>
        <taxon>Bimuria</taxon>
    </lineage>
</organism>
<comment type="cofactor">
    <cofactor evidence="1 6">
        <name>heme</name>
        <dbReference type="ChEBI" id="CHEBI:30413"/>
    </cofactor>
</comment>
<dbReference type="PANTHER" id="PTHR24305">
    <property type="entry name" value="CYTOCHROME P450"/>
    <property type="match status" value="1"/>
</dbReference>
<dbReference type="InterPro" id="IPR001128">
    <property type="entry name" value="Cyt_P450"/>
</dbReference>
<dbReference type="OrthoDB" id="1470350at2759"/>
<reference evidence="8" key="1">
    <citation type="journal article" date="2020" name="Stud. Mycol.">
        <title>101 Dothideomycetes genomes: a test case for predicting lifestyles and emergence of pathogens.</title>
        <authorList>
            <person name="Haridas S."/>
            <person name="Albert R."/>
            <person name="Binder M."/>
            <person name="Bloem J."/>
            <person name="Labutti K."/>
            <person name="Salamov A."/>
            <person name="Andreopoulos B."/>
            <person name="Baker S."/>
            <person name="Barry K."/>
            <person name="Bills G."/>
            <person name="Bluhm B."/>
            <person name="Cannon C."/>
            <person name="Castanera R."/>
            <person name="Culley D."/>
            <person name="Daum C."/>
            <person name="Ezra D."/>
            <person name="Gonzalez J."/>
            <person name="Henrissat B."/>
            <person name="Kuo A."/>
            <person name="Liang C."/>
            <person name="Lipzen A."/>
            <person name="Lutzoni F."/>
            <person name="Magnuson J."/>
            <person name="Mondo S."/>
            <person name="Nolan M."/>
            <person name="Ohm R."/>
            <person name="Pangilinan J."/>
            <person name="Park H.-J."/>
            <person name="Ramirez L."/>
            <person name="Alfaro M."/>
            <person name="Sun H."/>
            <person name="Tritt A."/>
            <person name="Yoshinaga Y."/>
            <person name="Zwiers L.-H."/>
            <person name="Turgeon B."/>
            <person name="Goodwin S."/>
            <person name="Spatafora J."/>
            <person name="Crous P."/>
            <person name="Grigoriev I."/>
        </authorList>
    </citation>
    <scope>NUCLEOTIDE SEQUENCE</scope>
    <source>
        <strain evidence="8">CBS 107.79</strain>
    </source>
</reference>
<dbReference type="PRINTS" id="PR00385">
    <property type="entry name" value="P450"/>
</dbReference>
<evidence type="ECO:0000256" key="2">
    <source>
        <dbReference type="ARBA" id="ARBA00010617"/>
    </source>
</evidence>
<dbReference type="Gene3D" id="1.10.630.10">
    <property type="entry name" value="Cytochrome P450"/>
    <property type="match status" value="1"/>
</dbReference>
<dbReference type="InterPro" id="IPR036396">
    <property type="entry name" value="Cyt_P450_sf"/>
</dbReference>
<dbReference type="PANTHER" id="PTHR24305:SF210">
    <property type="entry name" value="CYTOCHROME P450 MONOOXYGENASE ASQL-RELATED"/>
    <property type="match status" value="1"/>
</dbReference>
<dbReference type="Pfam" id="PF00067">
    <property type="entry name" value="p450"/>
    <property type="match status" value="1"/>
</dbReference>
<dbReference type="Proteomes" id="UP000800036">
    <property type="component" value="Unassembled WGS sequence"/>
</dbReference>
<evidence type="ECO:0000256" key="6">
    <source>
        <dbReference type="PIRSR" id="PIRSR602401-1"/>
    </source>
</evidence>
<evidence type="ECO:0000256" key="4">
    <source>
        <dbReference type="ARBA" id="ARBA00022723"/>
    </source>
</evidence>
<dbReference type="InterPro" id="IPR002401">
    <property type="entry name" value="Cyt_P450_E_grp-I"/>
</dbReference>
<dbReference type="GO" id="GO:0016705">
    <property type="term" value="F:oxidoreductase activity, acting on paired donors, with incorporation or reduction of molecular oxygen"/>
    <property type="evidence" value="ECO:0007669"/>
    <property type="project" value="InterPro"/>
</dbReference>
<proteinExistence type="inferred from homology"/>
<keyword evidence="9" id="KW-1185">Reference proteome</keyword>
<keyword evidence="5 6" id="KW-0408">Iron</keyword>